<evidence type="ECO:0000256" key="2">
    <source>
        <dbReference type="ARBA" id="ARBA00004496"/>
    </source>
</evidence>
<dbReference type="OMA" id="HISECEN"/>
<keyword evidence="5" id="KW-0677">Repeat</keyword>
<evidence type="ECO:0000313" key="11">
    <source>
        <dbReference type="EMBL" id="EGC31509.1"/>
    </source>
</evidence>
<dbReference type="SUPFAM" id="SSF49599">
    <property type="entry name" value="TRAF domain-like"/>
    <property type="match status" value="4"/>
</dbReference>
<proteinExistence type="predicted"/>
<dbReference type="AlphaFoldDB" id="F0ZX20"/>
<dbReference type="GO" id="GO:0008270">
    <property type="term" value="F:zinc ion binding"/>
    <property type="evidence" value="ECO:0007669"/>
    <property type="project" value="UniProtKB-KW"/>
</dbReference>
<feature type="domain" description="TRAF-type" evidence="10">
    <location>
        <begin position="180"/>
        <end position="235"/>
    </location>
</feature>
<dbReference type="InParanoid" id="F0ZX20"/>
<dbReference type="SUPFAM" id="SSF57850">
    <property type="entry name" value="RING/U-box"/>
    <property type="match status" value="1"/>
</dbReference>
<feature type="zinc finger region" description="TRAF-type" evidence="8">
    <location>
        <begin position="180"/>
        <end position="235"/>
    </location>
</feature>
<sequence length="426" mass="50121">MSKKLIKYNVSELSSEFDDDYVCPICFETYYKKEVYQCKEGHCSCKDCWEKSLERKKECMQCKTQVNSFNELSRNRQLENLLLKTDVCCPYSFENIIRVDDSEELIKDGGGCKEIIKLEELDNHIENCSFRFLKCRNHEKGCNDIIRYNQNEIHISECENRPLICTHCSNVYLLKTIEQHYLECPSMLIDCKECSQKIKREEMDNHVDKECQEVIISCKFSPFGCNDKIKRKNLENHLEQTNHTKHLSTAIEHLMIKNNQLSYSIDELTKGKEDIIIKNIQLSNRIDELQKGKEYKNKWIISNYSKINHNVGDRLISPKFGYAPNLFDIRFYKKGSNKQNIGNTSIYLHSISEQKNITFSMTLLNKDTKKSRTFTYFHDVPMTGWGWSIFIKSDEINKENGFVTEDDKVEFEFTITYPKPMPLLSN</sequence>
<dbReference type="eggNOG" id="KOG0297">
    <property type="taxonomic scope" value="Eukaryota"/>
</dbReference>
<keyword evidence="3" id="KW-0963">Cytoplasm</keyword>
<dbReference type="CDD" id="cd00121">
    <property type="entry name" value="MATH"/>
    <property type="match status" value="1"/>
</dbReference>
<dbReference type="PROSITE" id="PS50144">
    <property type="entry name" value="MATH"/>
    <property type="match status" value="1"/>
</dbReference>
<dbReference type="Proteomes" id="UP000001064">
    <property type="component" value="Unassembled WGS sequence"/>
</dbReference>
<evidence type="ECO:0000256" key="8">
    <source>
        <dbReference type="PROSITE-ProRule" id="PRU00207"/>
    </source>
</evidence>
<reference evidence="12" key="1">
    <citation type="journal article" date="2011" name="Genome Biol.">
        <title>Comparative genomics of the social amoebae Dictyostelium discoideum and Dictyostelium purpureum.</title>
        <authorList>
            <consortium name="US DOE Joint Genome Institute (JGI-PGF)"/>
            <person name="Sucgang R."/>
            <person name="Kuo A."/>
            <person name="Tian X."/>
            <person name="Salerno W."/>
            <person name="Parikh A."/>
            <person name="Feasley C.L."/>
            <person name="Dalin E."/>
            <person name="Tu H."/>
            <person name="Huang E."/>
            <person name="Barry K."/>
            <person name="Lindquist E."/>
            <person name="Shapiro H."/>
            <person name="Bruce D."/>
            <person name="Schmutz J."/>
            <person name="Salamov A."/>
            <person name="Fey P."/>
            <person name="Gaudet P."/>
            <person name="Anjard C."/>
            <person name="Babu M.M."/>
            <person name="Basu S."/>
            <person name="Bushmanova Y."/>
            <person name="van der Wel H."/>
            <person name="Katoh-Kurasawa M."/>
            <person name="Dinh C."/>
            <person name="Coutinho P.M."/>
            <person name="Saito T."/>
            <person name="Elias M."/>
            <person name="Schaap P."/>
            <person name="Kay R.R."/>
            <person name="Henrissat B."/>
            <person name="Eichinger L."/>
            <person name="Rivero F."/>
            <person name="Putnam N.H."/>
            <person name="West C.M."/>
            <person name="Loomis W.F."/>
            <person name="Chisholm R.L."/>
            <person name="Shaulsky G."/>
            <person name="Strassmann J.E."/>
            <person name="Queller D.C."/>
            <person name="Kuspa A."/>
            <person name="Grigoriev I.V."/>
        </authorList>
    </citation>
    <scope>NUCLEOTIDE SEQUENCE [LARGE SCALE GENOMIC DNA]</scope>
    <source>
        <strain evidence="12">QSDP1</strain>
    </source>
</reference>
<dbReference type="EMBL" id="GL871249">
    <property type="protein sequence ID" value="EGC31509.1"/>
    <property type="molecule type" value="Genomic_DNA"/>
</dbReference>
<dbReference type="Gene3D" id="2.60.210.10">
    <property type="entry name" value="Apoptosis, Tumor Necrosis Factor Receptor Associated Protein 2, Chain A"/>
    <property type="match status" value="1"/>
</dbReference>
<evidence type="ECO:0000256" key="3">
    <source>
        <dbReference type="ARBA" id="ARBA00022490"/>
    </source>
</evidence>
<dbReference type="FunCoup" id="F0ZX20">
    <property type="interactions" value="19"/>
</dbReference>
<gene>
    <name evidence="11" type="ORF">DICPUDRAFT_39826</name>
</gene>
<dbReference type="Pfam" id="PF02176">
    <property type="entry name" value="zf-TRAF"/>
    <property type="match status" value="2"/>
</dbReference>
<dbReference type="RefSeq" id="XP_003291961.1">
    <property type="nucleotide sequence ID" value="XM_003291913.1"/>
</dbReference>
<dbReference type="GeneID" id="10505709"/>
<dbReference type="Pfam" id="PF22486">
    <property type="entry name" value="MATH_2"/>
    <property type="match status" value="1"/>
</dbReference>
<dbReference type="Gene3D" id="3.30.40.10">
    <property type="entry name" value="Zinc/RING finger domain, C3HC4 (zinc finger)"/>
    <property type="match status" value="3"/>
</dbReference>
<dbReference type="KEGG" id="dpp:DICPUDRAFT_39826"/>
<dbReference type="PANTHER" id="PTHR10131">
    <property type="entry name" value="TNF RECEPTOR ASSOCIATED FACTOR"/>
    <property type="match status" value="1"/>
</dbReference>
<accession>F0ZX20</accession>
<evidence type="ECO:0008006" key="13">
    <source>
        <dbReference type="Google" id="ProtNLM"/>
    </source>
</evidence>
<dbReference type="GO" id="GO:0005737">
    <property type="term" value="C:cytoplasm"/>
    <property type="evidence" value="ECO:0000318"/>
    <property type="project" value="GO_Central"/>
</dbReference>
<dbReference type="PANTHER" id="PTHR10131:SF65">
    <property type="entry name" value="RING FINGER PROTEIN DG17-RELATED"/>
    <property type="match status" value="1"/>
</dbReference>
<evidence type="ECO:0000256" key="4">
    <source>
        <dbReference type="ARBA" id="ARBA00022723"/>
    </source>
</evidence>
<dbReference type="OrthoDB" id="6475149at2759"/>
<dbReference type="InterPro" id="IPR008974">
    <property type="entry name" value="TRAF-like"/>
</dbReference>
<keyword evidence="6 8" id="KW-0863">Zinc-finger</keyword>
<organism evidence="11 12">
    <name type="scientific">Dictyostelium purpureum</name>
    <name type="common">Slime mold</name>
    <dbReference type="NCBI Taxonomy" id="5786"/>
    <lineage>
        <taxon>Eukaryota</taxon>
        <taxon>Amoebozoa</taxon>
        <taxon>Evosea</taxon>
        <taxon>Eumycetozoa</taxon>
        <taxon>Dictyostelia</taxon>
        <taxon>Dictyosteliales</taxon>
        <taxon>Dictyosteliaceae</taxon>
        <taxon>Dictyostelium</taxon>
    </lineage>
</organism>
<dbReference type="InterPro" id="IPR001293">
    <property type="entry name" value="Znf_TRAF"/>
</dbReference>
<evidence type="ECO:0000313" key="12">
    <source>
        <dbReference type="Proteomes" id="UP000001064"/>
    </source>
</evidence>
<evidence type="ECO:0000256" key="7">
    <source>
        <dbReference type="ARBA" id="ARBA00022833"/>
    </source>
</evidence>
<evidence type="ECO:0000256" key="5">
    <source>
        <dbReference type="ARBA" id="ARBA00022737"/>
    </source>
</evidence>
<dbReference type="VEuPathDB" id="AmoebaDB:DICPUDRAFT_39826"/>
<dbReference type="InterPro" id="IPR002083">
    <property type="entry name" value="MATH/TRAF_dom"/>
</dbReference>
<comment type="function">
    <text evidence="1">Probable adapter protein and signal transducer that links members of the tumor necrosis factor receptor family to different signaling pathways by association with the receptor cytoplasmic domain and kinases.</text>
</comment>
<evidence type="ECO:0000256" key="1">
    <source>
        <dbReference type="ARBA" id="ARBA00003051"/>
    </source>
</evidence>
<keyword evidence="12" id="KW-1185">Reference proteome</keyword>
<evidence type="ECO:0000259" key="9">
    <source>
        <dbReference type="PROSITE" id="PS50144"/>
    </source>
</evidence>
<dbReference type="STRING" id="5786.F0ZX20"/>
<dbReference type="InterPro" id="IPR013083">
    <property type="entry name" value="Znf_RING/FYVE/PHD"/>
</dbReference>
<comment type="subcellular location">
    <subcellularLocation>
        <location evidence="2">Cytoplasm</location>
    </subcellularLocation>
</comment>
<keyword evidence="7 8" id="KW-0862">Zinc</keyword>
<feature type="domain" description="MATH" evidence="9">
    <location>
        <begin position="294"/>
        <end position="415"/>
    </location>
</feature>
<dbReference type="PROSITE" id="PS50145">
    <property type="entry name" value="ZF_TRAF"/>
    <property type="match status" value="1"/>
</dbReference>
<evidence type="ECO:0000259" key="10">
    <source>
        <dbReference type="PROSITE" id="PS50145"/>
    </source>
</evidence>
<name>F0ZX20_DICPU</name>
<evidence type="ECO:0000256" key="6">
    <source>
        <dbReference type="ARBA" id="ARBA00022771"/>
    </source>
</evidence>
<keyword evidence="4 8" id="KW-0479">Metal-binding</keyword>
<protein>
    <recommendedName>
        <fullName evidence="13">TRAF-type domain-containing protein</fullName>
    </recommendedName>
</protein>